<organism evidence="3 4">
    <name type="scientific">Jilunia laotingensis</name>
    <dbReference type="NCBI Taxonomy" id="2763675"/>
    <lineage>
        <taxon>Bacteria</taxon>
        <taxon>Pseudomonadati</taxon>
        <taxon>Bacteroidota</taxon>
        <taxon>Bacteroidia</taxon>
        <taxon>Bacteroidales</taxon>
        <taxon>Bacteroidaceae</taxon>
        <taxon>Jilunia</taxon>
    </lineage>
</organism>
<dbReference type="PROSITE" id="PS51257">
    <property type="entry name" value="PROKAR_LIPOPROTEIN"/>
    <property type="match status" value="1"/>
</dbReference>
<reference evidence="3" key="1">
    <citation type="submission" date="2020-08" db="EMBL/GenBank/DDBJ databases">
        <title>Genome public.</title>
        <authorList>
            <person name="Liu C."/>
            <person name="Sun Q."/>
        </authorList>
    </citation>
    <scope>NUCLEOTIDE SEQUENCE</scope>
    <source>
        <strain evidence="3">N12</strain>
    </source>
</reference>
<dbReference type="Pfam" id="PF00041">
    <property type="entry name" value="fn3"/>
    <property type="match status" value="1"/>
</dbReference>
<dbReference type="PROSITE" id="PS50853">
    <property type="entry name" value="FN3"/>
    <property type="match status" value="6"/>
</dbReference>
<feature type="domain" description="Fibronectin type-III" evidence="2">
    <location>
        <begin position="238"/>
        <end position="335"/>
    </location>
</feature>
<gene>
    <name evidence="3" type="ORF">H8744_06130</name>
</gene>
<evidence type="ECO:0000313" key="4">
    <source>
        <dbReference type="Proteomes" id="UP000651085"/>
    </source>
</evidence>
<dbReference type="InterPro" id="IPR050964">
    <property type="entry name" value="Striated_Muscle_Regulatory"/>
</dbReference>
<comment type="caution">
    <text evidence="3">The sequence shown here is derived from an EMBL/GenBank/DDBJ whole genome shotgun (WGS) entry which is preliminary data.</text>
</comment>
<feature type="domain" description="Fibronectin type-III" evidence="2">
    <location>
        <begin position="137"/>
        <end position="236"/>
    </location>
</feature>
<feature type="domain" description="Fibronectin type-III" evidence="2">
    <location>
        <begin position="741"/>
        <end position="844"/>
    </location>
</feature>
<dbReference type="PANTHER" id="PTHR13817">
    <property type="entry name" value="TITIN"/>
    <property type="match status" value="1"/>
</dbReference>
<evidence type="ECO:0000313" key="3">
    <source>
        <dbReference type="EMBL" id="MBC8592836.1"/>
    </source>
</evidence>
<accession>A0A926F3S5</accession>
<dbReference type="PANTHER" id="PTHR13817:SF166">
    <property type="entry name" value="NEURONAL IGCAM-RELATED"/>
    <property type="match status" value="1"/>
</dbReference>
<dbReference type="InterPro" id="IPR003961">
    <property type="entry name" value="FN3_dom"/>
</dbReference>
<name>A0A926F3S5_9BACT</name>
<feature type="domain" description="Fibronectin type-III" evidence="2">
    <location>
        <begin position="339"/>
        <end position="437"/>
    </location>
</feature>
<feature type="domain" description="Fibronectin type-III" evidence="2">
    <location>
        <begin position="538"/>
        <end position="638"/>
    </location>
</feature>
<keyword evidence="1" id="KW-0677">Repeat</keyword>
<keyword evidence="4" id="KW-1185">Reference proteome</keyword>
<sequence>MKIKQFLKQTLWFVLFLLLIAGCEEDHEPMVYPPTLVTSQPTGLTRFEAILTGTAVKNPASVAECKIGFLVSESSTLTLENAVEAVASTENNNQYSAVIEGLQSGKTYYYCIYASSGTSIAKGDVQEFQTLSSVPPVLGSTTASETTENSVLLGGELRDNGGHDVTERGFCYKIYTKEGDEPTEYDKKVKVAKDAKAFTVTATELKPQTTYIVRSYAVNQKGTGYGTSTTFITQEEKKPRIVCEAATEVSATTAHLTVSNVDDCGFEITERGFCFSIENPTPTTDNLKETLEEEDDFRITLEALSENTTYYVRAYAVNEKGTGYSNAIEFTTQKLQKATLGQPQITDITYTTAKVSATRDVPAETEVTEQGFCYSKLSTHPGIDGDHVTLSKDQTTLSATLTLDEGTRYYITAYAITRDGTYYSAAAQFSTSQTKTPTLEKPVAGGIDETFATITGQVTNNGGADIDEKGICWSDALHAPTVGNLKLEDSSEGSNINLRLTDLKAGTQYYVRAYAHNKNGYAYSETMEFTTKQTYKPTVEALSFSNIFETTAQVTAEVSSDGGTPITGQGVCYSTTTSTPTLDDSNVIATLNGTTLSANLDGLEKGTTYHVRAYAENKNGISYSPVRDLKTIRNSEPTVAALQTTVIGDDHATLQATIASNGGLEITERGFIYSQTIASPTLDDEEITILKSTDKTDIFSASMKGLPYTTLYYVRAYARNSIGVAYSSPIYFTTITSYVPSPNAPSVATESITAHEAIVTGSIANDGGAEVTETGFWYSPNATSEASEKNGIMVKASPTDANAEFSCKLEKLGTYTYYYVRTYARNKNGIAFSSSYATFTTLQADPDAGDNPTPDI</sequence>
<evidence type="ECO:0000259" key="2">
    <source>
        <dbReference type="PROSITE" id="PS50853"/>
    </source>
</evidence>
<protein>
    <submittedName>
        <fullName evidence="3">Fibronectin type III domain-containing protein</fullName>
    </submittedName>
</protein>
<dbReference type="InterPro" id="IPR036116">
    <property type="entry name" value="FN3_sf"/>
</dbReference>
<dbReference type="SMART" id="SM00060">
    <property type="entry name" value="FN3"/>
    <property type="match status" value="6"/>
</dbReference>
<dbReference type="CDD" id="cd00063">
    <property type="entry name" value="FN3"/>
    <property type="match status" value="3"/>
</dbReference>
<dbReference type="SUPFAM" id="SSF49265">
    <property type="entry name" value="Fibronectin type III"/>
    <property type="match status" value="4"/>
</dbReference>
<feature type="domain" description="Fibronectin type-III" evidence="2">
    <location>
        <begin position="438"/>
        <end position="534"/>
    </location>
</feature>
<dbReference type="EMBL" id="JACRTF010000001">
    <property type="protein sequence ID" value="MBC8592836.1"/>
    <property type="molecule type" value="Genomic_DNA"/>
</dbReference>
<dbReference type="InterPro" id="IPR013783">
    <property type="entry name" value="Ig-like_fold"/>
</dbReference>
<dbReference type="AlphaFoldDB" id="A0A926F3S5"/>
<dbReference type="Proteomes" id="UP000651085">
    <property type="component" value="Unassembled WGS sequence"/>
</dbReference>
<dbReference type="Gene3D" id="2.60.40.10">
    <property type="entry name" value="Immunoglobulins"/>
    <property type="match status" value="4"/>
</dbReference>
<proteinExistence type="predicted"/>
<evidence type="ECO:0000256" key="1">
    <source>
        <dbReference type="ARBA" id="ARBA00022737"/>
    </source>
</evidence>